<reference evidence="2" key="2">
    <citation type="submission" date="2025-08" db="UniProtKB">
        <authorList>
            <consortium name="Ensembl"/>
        </authorList>
    </citation>
    <scope>IDENTIFICATION</scope>
</reference>
<name>A0A8C4RIG7_ERPCA</name>
<dbReference type="Proteomes" id="UP000694620">
    <property type="component" value="Chromosome 1"/>
</dbReference>
<accession>A0A8C4RIG7</accession>
<dbReference type="Pfam" id="PF00856">
    <property type="entry name" value="SET"/>
    <property type="match status" value="1"/>
</dbReference>
<keyword evidence="3" id="KW-1185">Reference proteome</keyword>
<proteinExistence type="predicted"/>
<dbReference type="InterPro" id="IPR001214">
    <property type="entry name" value="SET_dom"/>
</dbReference>
<organism evidence="2 3">
    <name type="scientific">Erpetoichthys calabaricus</name>
    <name type="common">Rope fish</name>
    <name type="synonym">Calamoichthys calabaricus</name>
    <dbReference type="NCBI Taxonomy" id="27687"/>
    <lineage>
        <taxon>Eukaryota</taxon>
        <taxon>Metazoa</taxon>
        <taxon>Chordata</taxon>
        <taxon>Craniata</taxon>
        <taxon>Vertebrata</taxon>
        <taxon>Euteleostomi</taxon>
        <taxon>Actinopterygii</taxon>
        <taxon>Polypteriformes</taxon>
        <taxon>Polypteridae</taxon>
        <taxon>Erpetoichthys</taxon>
    </lineage>
</organism>
<evidence type="ECO:0000313" key="3">
    <source>
        <dbReference type="Proteomes" id="UP000694620"/>
    </source>
</evidence>
<dbReference type="InterPro" id="IPR046341">
    <property type="entry name" value="SET_dom_sf"/>
</dbReference>
<evidence type="ECO:0000259" key="1">
    <source>
        <dbReference type="PROSITE" id="PS50280"/>
    </source>
</evidence>
<dbReference type="SUPFAM" id="SSF82199">
    <property type="entry name" value="SET domain"/>
    <property type="match status" value="1"/>
</dbReference>
<dbReference type="Ensembl" id="ENSECRT00000001135.1">
    <property type="protein sequence ID" value="ENSECRP00000001113.1"/>
    <property type="gene ID" value="ENSECRG00000000768.1"/>
</dbReference>
<protein>
    <recommendedName>
        <fullName evidence="1">SET domain-containing protein</fullName>
    </recommendedName>
</protein>
<reference evidence="2" key="1">
    <citation type="submission" date="2021-06" db="EMBL/GenBank/DDBJ databases">
        <authorList>
            <consortium name="Wellcome Sanger Institute Data Sharing"/>
        </authorList>
    </citation>
    <scope>NUCLEOTIDE SEQUENCE [LARGE SCALE GENOMIC DNA]</scope>
</reference>
<reference evidence="2" key="3">
    <citation type="submission" date="2025-09" db="UniProtKB">
        <authorList>
            <consortium name="Ensembl"/>
        </authorList>
    </citation>
    <scope>IDENTIFICATION</scope>
</reference>
<dbReference type="PROSITE" id="PS50280">
    <property type="entry name" value="SET"/>
    <property type="match status" value="1"/>
</dbReference>
<sequence>TKSKPEGFTYDIAKSKHIRHYVSSQAWKGLVICNNVEGKGRGVFIRRWFQKEEMVCDYHGMNIKVKADIFCKNRWQEALSIYAQTFPFPCHTDMEVFGRPLTHLSSRTNLQPQCFLMDTGQWPRDIVLFIAKKDIEENAELLFDYRHNLWLKIK</sequence>
<dbReference type="Gene3D" id="2.170.270.10">
    <property type="entry name" value="SET domain"/>
    <property type="match status" value="1"/>
</dbReference>
<dbReference type="GeneTree" id="ENSGT01050000245052"/>
<feature type="domain" description="SET" evidence="1">
    <location>
        <begin position="28"/>
        <end position="146"/>
    </location>
</feature>
<evidence type="ECO:0000313" key="2">
    <source>
        <dbReference type="Ensembl" id="ENSECRP00000001113.1"/>
    </source>
</evidence>
<dbReference type="AlphaFoldDB" id="A0A8C4RIG7"/>